<evidence type="ECO:0000313" key="4">
    <source>
        <dbReference type="EMBL" id="NRD23626.1"/>
    </source>
</evidence>
<feature type="signal peptide" evidence="2">
    <location>
        <begin position="1"/>
        <end position="23"/>
    </location>
</feature>
<evidence type="ECO:0000313" key="5">
    <source>
        <dbReference type="Proteomes" id="UP000805085"/>
    </source>
</evidence>
<dbReference type="CDD" id="cd08023">
    <property type="entry name" value="GH16_laminarinase_like"/>
    <property type="match status" value="1"/>
</dbReference>
<proteinExistence type="inferred from homology"/>
<dbReference type="InterPro" id="IPR013320">
    <property type="entry name" value="ConA-like_dom_sf"/>
</dbReference>
<protein>
    <submittedName>
        <fullName evidence="4">Glycoside hydrolase family 16 protein</fullName>
    </submittedName>
</protein>
<comment type="similarity">
    <text evidence="1">Belongs to the glycosyl hydrolase 16 family.</text>
</comment>
<keyword evidence="4" id="KW-0378">Hydrolase</keyword>
<keyword evidence="5" id="KW-1185">Reference proteome</keyword>
<evidence type="ECO:0000256" key="2">
    <source>
        <dbReference type="SAM" id="SignalP"/>
    </source>
</evidence>
<keyword evidence="2" id="KW-0732">Signal</keyword>
<reference evidence="4 5" key="1">
    <citation type="journal article" date="2015" name="Int. J. Syst. Evol. Microbiol.">
        <title>Winogradskyella litoriviva sp. nov., isolated from coastal seawater.</title>
        <authorList>
            <person name="Nedashkovskaya O.I."/>
            <person name="Kukhlevskiy A.D."/>
            <person name="Zhukova N.V."/>
            <person name="Kim S.J."/>
            <person name="Rhee S.K."/>
            <person name="Mikhailov V.V."/>
        </authorList>
    </citation>
    <scope>NUCLEOTIDE SEQUENCE [LARGE SCALE GENOMIC DNA]</scope>
    <source>
        <strain evidence="4 5">KMM6491</strain>
    </source>
</reference>
<dbReference type="RefSeq" id="WP_173301261.1">
    <property type="nucleotide sequence ID" value="NZ_JABRWQ010000004.1"/>
</dbReference>
<dbReference type="Gene3D" id="2.60.120.200">
    <property type="match status" value="1"/>
</dbReference>
<evidence type="ECO:0000256" key="1">
    <source>
        <dbReference type="ARBA" id="ARBA00006865"/>
    </source>
</evidence>
<dbReference type="PROSITE" id="PS51762">
    <property type="entry name" value="GH16_2"/>
    <property type="match status" value="1"/>
</dbReference>
<evidence type="ECO:0000259" key="3">
    <source>
        <dbReference type="PROSITE" id="PS51762"/>
    </source>
</evidence>
<dbReference type="PROSITE" id="PS51257">
    <property type="entry name" value="PROKAR_LIPOPROTEIN"/>
    <property type="match status" value="1"/>
</dbReference>
<dbReference type="InterPro" id="IPR050546">
    <property type="entry name" value="Glycosyl_Hydrlase_16"/>
</dbReference>
<sequence>MKIKIFLILTVILSAFLSCSSDSNDNAPILPTDLSISGVKFGADGSHPNGDGSGVVDFTITATNATSYGVLINNETLELTENTFSYTFTENGTNDYSVIVSAYNSEGFISTTYSITVYVSNSGELQLVWSDEFDGNGAPNSSNWGYDLGDHGWGNNELQNYTNNLENAKVENGVLKIVAKSDGTGYTSARLKSQGLQSFTYGKIEVRAKLPSSQGTWPAIWMLGSNFSSVGWPHCGEMDIMEQTGWDKNSVLGTFHYQDSSSDSYSHYGESTAAATSTSEFHLYTLEWSSDVINVLYDDVTYVTFSNHSNLPFNADFFIILNIAMGGNLGGDIDPNFTQDTMEIDYVRVYQ</sequence>
<dbReference type="PANTHER" id="PTHR10963:SF55">
    <property type="entry name" value="GLYCOSIDE HYDROLASE FAMILY 16 PROTEIN"/>
    <property type="match status" value="1"/>
</dbReference>
<organism evidence="4 5">
    <name type="scientific">Winogradskyella litoriviva</name>
    <dbReference type="NCBI Taxonomy" id="1220182"/>
    <lineage>
        <taxon>Bacteria</taxon>
        <taxon>Pseudomonadati</taxon>
        <taxon>Bacteroidota</taxon>
        <taxon>Flavobacteriia</taxon>
        <taxon>Flavobacteriales</taxon>
        <taxon>Flavobacteriaceae</taxon>
        <taxon>Winogradskyella</taxon>
    </lineage>
</organism>
<comment type="caution">
    <text evidence="4">The sequence shown here is derived from an EMBL/GenBank/DDBJ whole genome shotgun (WGS) entry which is preliminary data.</text>
</comment>
<dbReference type="EMBL" id="JABRWQ010000004">
    <property type="protein sequence ID" value="NRD23626.1"/>
    <property type="molecule type" value="Genomic_DNA"/>
</dbReference>
<dbReference type="PANTHER" id="PTHR10963">
    <property type="entry name" value="GLYCOSYL HYDROLASE-RELATED"/>
    <property type="match status" value="1"/>
</dbReference>
<dbReference type="GO" id="GO:0016787">
    <property type="term" value="F:hydrolase activity"/>
    <property type="evidence" value="ECO:0007669"/>
    <property type="project" value="UniProtKB-KW"/>
</dbReference>
<feature type="domain" description="GH16" evidence="3">
    <location>
        <begin position="111"/>
        <end position="351"/>
    </location>
</feature>
<dbReference type="Proteomes" id="UP000805085">
    <property type="component" value="Unassembled WGS sequence"/>
</dbReference>
<gene>
    <name evidence="4" type="ORF">HNV10_10265</name>
</gene>
<name>A0ABX2E558_9FLAO</name>
<dbReference type="Pfam" id="PF00722">
    <property type="entry name" value="Glyco_hydro_16"/>
    <property type="match status" value="1"/>
</dbReference>
<feature type="chain" id="PRO_5045775492" evidence="2">
    <location>
        <begin position="24"/>
        <end position="351"/>
    </location>
</feature>
<dbReference type="InterPro" id="IPR000757">
    <property type="entry name" value="Beta-glucanase-like"/>
</dbReference>
<accession>A0ABX2E558</accession>
<dbReference type="SUPFAM" id="SSF49899">
    <property type="entry name" value="Concanavalin A-like lectins/glucanases"/>
    <property type="match status" value="1"/>
</dbReference>